<keyword evidence="5" id="KW-1185">Reference proteome</keyword>
<keyword evidence="2" id="KW-1133">Transmembrane helix</keyword>
<proteinExistence type="predicted"/>
<feature type="compositionally biased region" description="Basic residues" evidence="1">
    <location>
        <begin position="37"/>
        <end position="50"/>
    </location>
</feature>
<evidence type="ECO:0000256" key="1">
    <source>
        <dbReference type="SAM" id="MobiDB-lite"/>
    </source>
</evidence>
<keyword evidence="2" id="KW-0472">Membrane</keyword>
<dbReference type="EMBL" id="LR134377">
    <property type="protein sequence ID" value="VEH08846.1"/>
    <property type="molecule type" value="Genomic_DNA"/>
</dbReference>
<gene>
    <name evidence="4" type="ORF">NCTC949_01970</name>
    <name evidence="3" type="ORF">UL82_07010</name>
</gene>
<dbReference type="EMBL" id="CP011312">
    <property type="protein sequence ID" value="AKE41567.1"/>
    <property type="molecule type" value="Genomic_DNA"/>
</dbReference>
<sequence>MTLTDNYSQKSTYRSRDLSIDGAGSPTQTRTVEPTRTRRVPFRQPRRKFQRTPGSQQVFSYRGRRVTQEKADPRTVRLVILATLALVGGIFASMWISGITTTQTFELQNLQRQETTLRNQVETLNRDVESVSSSAELARRATELGMVIPDQPGILATDELGNTFEQRATSDITRPIVDINGQQVKATSASSDPVKTNEVTDTLNAVPNTSFNSSTGAVTAPYAVSDSNE</sequence>
<dbReference type="RefSeq" id="WP_046439916.1">
    <property type="nucleotide sequence ID" value="NZ_CP011312.1"/>
</dbReference>
<dbReference type="AlphaFoldDB" id="A0A0F6R078"/>
<evidence type="ECO:0000313" key="3">
    <source>
        <dbReference type="EMBL" id="AKE41567.1"/>
    </source>
</evidence>
<dbReference type="KEGG" id="cku:UL82_07010"/>
<feature type="region of interest" description="Disordered" evidence="1">
    <location>
        <begin position="204"/>
        <end position="229"/>
    </location>
</feature>
<evidence type="ECO:0000313" key="6">
    <source>
        <dbReference type="Proteomes" id="UP000271380"/>
    </source>
</evidence>
<feature type="compositionally biased region" description="Polar residues" evidence="1">
    <location>
        <begin position="1"/>
        <end position="12"/>
    </location>
</feature>
<reference evidence="3 5" key="1">
    <citation type="journal article" date="2015" name="Genome Announc.">
        <title>Complete Genome Sequence of Corynebacterium kutscheri DSM 20755, a Corynebacterial Type Strain with Remarkably Low G+C Content of Chromosomal DNA.</title>
        <authorList>
            <person name="Ruckert C."/>
            <person name="Albersmeier A."/>
            <person name="Winkler A."/>
            <person name="Tauch A."/>
        </authorList>
    </citation>
    <scope>NUCLEOTIDE SEQUENCE [LARGE SCALE GENOMIC DNA]</scope>
    <source>
        <strain evidence="3 5">DSM 20755</strain>
    </source>
</reference>
<dbReference type="STRING" id="35755.UL82_07010"/>
<feature type="transmembrane region" description="Helical" evidence="2">
    <location>
        <begin position="78"/>
        <end position="96"/>
    </location>
</feature>
<dbReference type="Proteomes" id="UP000271380">
    <property type="component" value="Chromosome"/>
</dbReference>
<evidence type="ECO:0000313" key="5">
    <source>
        <dbReference type="Proteomes" id="UP000033457"/>
    </source>
</evidence>
<dbReference type="HOGENOM" id="CLU_073798_1_0_11"/>
<organism evidence="3 5">
    <name type="scientific">Corynebacterium kutscheri</name>
    <dbReference type="NCBI Taxonomy" id="35755"/>
    <lineage>
        <taxon>Bacteria</taxon>
        <taxon>Bacillati</taxon>
        <taxon>Actinomycetota</taxon>
        <taxon>Actinomycetes</taxon>
        <taxon>Mycobacteriales</taxon>
        <taxon>Corynebacteriaceae</taxon>
        <taxon>Corynebacterium</taxon>
    </lineage>
</organism>
<dbReference type="OrthoDB" id="4424797at2"/>
<evidence type="ECO:0000313" key="4">
    <source>
        <dbReference type="EMBL" id="VEH08846.1"/>
    </source>
</evidence>
<feature type="compositionally biased region" description="Polar residues" evidence="1">
    <location>
        <begin position="204"/>
        <end position="217"/>
    </location>
</feature>
<dbReference type="Proteomes" id="UP000033457">
    <property type="component" value="Chromosome"/>
</dbReference>
<evidence type="ECO:0000256" key="2">
    <source>
        <dbReference type="SAM" id="Phobius"/>
    </source>
</evidence>
<accession>A0A0F6R078</accession>
<reference evidence="4 6" key="2">
    <citation type="submission" date="2018-12" db="EMBL/GenBank/DDBJ databases">
        <authorList>
            <consortium name="Pathogen Informatics"/>
        </authorList>
    </citation>
    <scope>NUCLEOTIDE SEQUENCE [LARGE SCALE GENOMIC DNA]</scope>
    <source>
        <strain evidence="4 6">NCTC949</strain>
    </source>
</reference>
<name>A0A0F6R078_9CORY</name>
<keyword evidence="2" id="KW-0812">Transmembrane</keyword>
<protein>
    <submittedName>
        <fullName evidence="4">Secreted protein</fullName>
    </submittedName>
</protein>
<feature type="region of interest" description="Disordered" evidence="1">
    <location>
        <begin position="1"/>
        <end position="56"/>
    </location>
</feature>